<protein>
    <submittedName>
        <fullName evidence="1">Uncharacterized protein</fullName>
    </submittedName>
</protein>
<comment type="caution">
    <text evidence="1">The sequence shown here is derived from an EMBL/GenBank/DDBJ whole genome shotgun (WGS) entry which is preliminary data.</text>
</comment>
<keyword evidence="2" id="KW-1185">Reference proteome</keyword>
<name>A0A504J7D8_9FLAO</name>
<reference evidence="1 2" key="1">
    <citation type="submission" date="2019-06" db="EMBL/GenBank/DDBJ databases">
        <authorList>
            <person name="Meng X."/>
        </authorList>
    </citation>
    <scope>NUCLEOTIDE SEQUENCE [LARGE SCALE GENOMIC DNA]</scope>
    <source>
        <strain evidence="1 2">M625</strain>
    </source>
</reference>
<gene>
    <name evidence="1" type="ORF">FHK87_20100</name>
</gene>
<evidence type="ECO:0000313" key="1">
    <source>
        <dbReference type="EMBL" id="TPN83523.1"/>
    </source>
</evidence>
<dbReference type="OrthoDB" id="1454139at2"/>
<accession>A0A504J7D8</accession>
<dbReference type="Proteomes" id="UP000315540">
    <property type="component" value="Unassembled WGS sequence"/>
</dbReference>
<sequence length="304" mass="34803">MVIRYLNKLTLIKLLSFLILISCSSFSKEEKIVSELQNNKRNDLSTTPKKVKQIHYNLVIHYNYESYGSVLLNGIPVSFRPEEDTLSGTSSITKPIRDLLVNGKNTIELIGNFPKGKYEIGIYTNEIDESGRLADEDIKIELKENRPSFFTFEANDIPKNIWDNGDNFDSSDIEKLTALALKLDQIIKKGQIKKYIELHKTEIEASIKRMNAMGNTSFAFEDIEDDLKDSFKAIRKGDGYTPIDISENEITYYVSNSKKLATITLKGKPYLTAFIDNENPYHSIWGWKMLYMKKDGKLIPILGF</sequence>
<organism evidence="1 2">
    <name type="scientific">Aquimarina algicola</name>
    <dbReference type="NCBI Taxonomy" id="2589995"/>
    <lineage>
        <taxon>Bacteria</taxon>
        <taxon>Pseudomonadati</taxon>
        <taxon>Bacteroidota</taxon>
        <taxon>Flavobacteriia</taxon>
        <taxon>Flavobacteriales</taxon>
        <taxon>Flavobacteriaceae</taxon>
        <taxon>Aquimarina</taxon>
    </lineage>
</organism>
<proteinExistence type="predicted"/>
<evidence type="ECO:0000313" key="2">
    <source>
        <dbReference type="Proteomes" id="UP000315540"/>
    </source>
</evidence>
<dbReference type="EMBL" id="VFWZ01000007">
    <property type="protein sequence ID" value="TPN83523.1"/>
    <property type="molecule type" value="Genomic_DNA"/>
</dbReference>
<dbReference type="AlphaFoldDB" id="A0A504J7D8"/>
<dbReference type="RefSeq" id="WP_140595881.1">
    <property type="nucleotide sequence ID" value="NZ_VFWZ01000007.1"/>
</dbReference>